<comment type="caution">
    <text evidence="4">The sequence shown here is derived from an EMBL/GenBank/DDBJ whole genome shotgun (WGS) entry which is preliminary data.</text>
</comment>
<evidence type="ECO:0000256" key="1">
    <source>
        <dbReference type="SAM" id="MobiDB-lite"/>
    </source>
</evidence>
<organism evidence="4 5">
    <name type="scientific">Streptomyces polychromogenes</name>
    <dbReference type="NCBI Taxonomy" id="67342"/>
    <lineage>
        <taxon>Bacteria</taxon>
        <taxon>Bacillati</taxon>
        <taxon>Actinomycetota</taxon>
        <taxon>Actinomycetes</taxon>
        <taxon>Kitasatosporales</taxon>
        <taxon>Streptomycetaceae</taxon>
        <taxon>Streptomyces</taxon>
    </lineage>
</organism>
<gene>
    <name evidence="4" type="ORF">GCM10010302_30300</name>
</gene>
<keyword evidence="2" id="KW-0732">Signal</keyword>
<reference evidence="4 5" key="1">
    <citation type="journal article" date="2019" name="Int. J. Syst. Evol. Microbiol.">
        <title>The Global Catalogue of Microorganisms (GCM) 10K type strain sequencing project: providing services to taxonomists for standard genome sequencing and annotation.</title>
        <authorList>
            <consortium name="The Broad Institute Genomics Platform"/>
            <consortium name="The Broad Institute Genome Sequencing Center for Infectious Disease"/>
            <person name="Wu L."/>
            <person name="Ma J."/>
        </authorList>
    </citation>
    <scope>NUCLEOTIDE SEQUENCE [LARGE SCALE GENOMIC DNA]</scope>
    <source>
        <strain evidence="4 5">JCM 4505</strain>
    </source>
</reference>
<dbReference type="InterPro" id="IPR012338">
    <property type="entry name" value="Beta-lactam/transpept-like"/>
</dbReference>
<dbReference type="SUPFAM" id="SSF56601">
    <property type="entry name" value="beta-lactamase/transpeptidase-like"/>
    <property type="match status" value="1"/>
</dbReference>
<accession>A0ABN0VD89</accession>
<dbReference type="PANTHER" id="PTHR21581:SF33">
    <property type="entry name" value="D-ALANYL-D-ALANINE CARBOXYPEPTIDASE DACB"/>
    <property type="match status" value="1"/>
</dbReference>
<evidence type="ECO:0000259" key="3">
    <source>
        <dbReference type="Pfam" id="PF00768"/>
    </source>
</evidence>
<name>A0ABN0VD89_9ACTN</name>
<feature type="region of interest" description="Disordered" evidence="1">
    <location>
        <begin position="327"/>
        <end position="357"/>
    </location>
</feature>
<evidence type="ECO:0000256" key="2">
    <source>
        <dbReference type="SAM" id="SignalP"/>
    </source>
</evidence>
<feature type="domain" description="Peptidase S11 D-alanyl-D-alanine carboxypeptidase A N-terminal" evidence="3">
    <location>
        <begin position="62"/>
        <end position="298"/>
    </location>
</feature>
<dbReference type="EMBL" id="BAAABV010000015">
    <property type="protein sequence ID" value="GAA0289846.1"/>
    <property type="molecule type" value="Genomic_DNA"/>
</dbReference>
<feature type="compositionally biased region" description="Low complexity" evidence="1">
    <location>
        <begin position="339"/>
        <end position="354"/>
    </location>
</feature>
<evidence type="ECO:0000313" key="4">
    <source>
        <dbReference type="EMBL" id="GAA0289846.1"/>
    </source>
</evidence>
<proteinExistence type="predicted"/>
<dbReference type="PANTHER" id="PTHR21581">
    <property type="entry name" value="D-ALANYL-D-ALANINE CARBOXYPEPTIDASE"/>
    <property type="match status" value="1"/>
</dbReference>
<dbReference type="Pfam" id="PF00768">
    <property type="entry name" value="Peptidase_S11"/>
    <property type="match status" value="1"/>
</dbReference>
<feature type="signal peptide" evidence="2">
    <location>
        <begin position="1"/>
        <end position="26"/>
    </location>
</feature>
<sequence length="386" mass="39699">MRRLLSCAAAMAAGMSVVVVPAPAAAAPAEPAPPRAAAPPDPALLHRPGVQLRPREGAPALPDDLSALSWLVADAGSGEVLAAHNAHLGLPPASTMKTLFALTALPALPRTGTHTVTDAELADVGAGSSLVGLDAGLTYRIADLWKGVFLSSGNDAVHVLAAMNGGWEQTAARMQARARALGATDTHVVSPDGYDAEGQVSSAYDLAVFGRAGLADPDFARYAALTDAPFPGDTDAEGRPTWTYGIENTNRLLTGEDGVGRYPGIVGIKNGYTSEAGYTLITAARRDGRTLLATVMNPQRGGAFAVYEETRALLDWGFAAAGHVDPVGSLQPPPKKPARPAAAPAPVAAASSAPEEPDYGYVWPTAALLTGAATTATALHRLRRRS</sequence>
<evidence type="ECO:0000313" key="5">
    <source>
        <dbReference type="Proteomes" id="UP001501867"/>
    </source>
</evidence>
<dbReference type="InterPro" id="IPR001967">
    <property type="entry name" value="Peptidase_S11_N"/>
</dbReference>
<protein>
    <recommendedName>
        <fullName evidence="3">Peptidase S11 D-alanyl-D-alanine carboxypeptidase A N-terminal domain-containing protein</fullName>
    </recommendedName>
</protein>
<keyword evidence="5" id="KW-1185">Reference proteome</keyword>
<dbReference type="Proteomes" id="UP001501867">
    <property type="component" value="Unassembled WGS sequence"/>
</dbReference>
<dbReference type="Gene3D" id="3.40.710.10">
    <property type="entry name" value="DD-peptidase/beta-lactamase superfamily"/>
    <property type="match status" value="1"/>
</dbReference>
<feature type="chain" id="PRO_5045154875" description="Peptidase S11 D-alanyl-D-alanine carboxypeptidase A N-terminal domain-containing protein" evidence="2">
    <location>
        <begin position="27"/>
        <end position="386"/>
    </location>
</feature>